<sequence length="551" mass="62899">MKNNAFKGKNTRMVPVRLMVGYTVLAVISGLSGFAFISTVNKVISMSISTDISRQLNFYLAIFIGATIIFFITRRWLSAGIIYLSQNIYWGIRRDVINLVLKAPYRKLQEYKGEVYSTLTADVANVTNASFMVITFFSAIILIISCLIYMAFLSLILFGISCCVIVAGIALYLLRSRKSNEQFKVVRELERNFINGFNTILGGAKEISVNPKKGTDIYEGYLSDIMDRGEKTNTKAFLKYLNSELISEMLFYSLITFILIYSGNIFHIPLGTIVNFVFVLLYLMGPIVSVMTIMPAMNRATVSLKKMSELRTALRSSTEGYDTEMAGTEKYHGFRSLEIKDYSFSFGEEKFSVGPVNMNINRNEIVFIHGGNGAGKTTFINTILKLYDIEDGKVYVDGQQVPQDEMDCLKSMFSPVFSDFFLFDNFYGIKDVNLEKAARYIRIFELDEKVLIRNGRFSTIDLSTGQRKRLALINALLENRPIIVLDEWAADQDPHFRRKFYKEILPMISREEDKTIIAITHDDRYFHLGDKLMKMEYGQLIEINKTQLDNV</sequence>
<dbReference type="InterPro" id="IPR039421">
    <property type="entry name" value="Type_1_exporter"/>
</dbReference>
<evidence type="ECO:0000256" key="3">
    <source>
        <dbReference type="ARBA" id="ARBA00022741"/>
    </source>
</evidence>
<comment type="subcellular location">
    <subcellularLocation>
        <location evidence="1">Cell membrane</location>
        <topology evidence="1">Multi-pass membrane protein</topology>
    </subcellularLocation>
</comment>
<evidence type="ECO:0000256" key="2">
    <source>
        <dbReference type="ARBA" id="ARBA00022692"/>
    </source>
</evidence>
<dbReference type="GO" id="GO:0140359">
    <property type="term" value="F:ABC-type transporter activity"/>
    <property type="evidence" value="ECO:0007669"/>
    <property type="project" value="InterPro"/>
</dbReference>
<dbReference type="SMART" id="SM00382">
    <property type="entry name" value="AAA"/>
    <property type="match status" value="1"/>
</dbReference>
<name>A0A7K1U2U2_9BACT</name>
<dbReference type="PROSITE" id="PS50929">
    <property type="entry name" value="ABC_TM1F"/>
    <property type="match status" value="1"/>
</dbReference>
<keyword evidence="11" id="KW-1185">Reference proteome</keyword>
<feature type="transmembrane region" description="Helical" evidence="7">
    <location>
        <begin position="129"/>
        <end position="150"/>
    </location>
</feature>
<feature type="transmembrane region" description="Helical" evidence="7">
    <location>
        <begin position="58"/>
        <end position="77"/>
    </location>
</feature>
<feature type="domain" description="ABC transporter" evidence="8">
    <location>
        <begin position="337"/>
        <end position="551"/>
    </location>
</feature>
<proteinExistence type="predicted"/>
<dbReference type="InterPro" id="IPR005898">
    <property type="entry name" value="Cyc_pep_transpt_SyrD/YojI"/>
</dbReference>
<keyword evidence="5 7" id="KW-1133">Transmembrane helix</keyword>
<dbReference type="GO" id="GO:0005886">
    <property type="term" value="C:plasma membrane"/>
    <property type="evidence" value="ECO:0007669"/>
    <property type="project" value="UniProtKB-SubCell"/>
</dbReference>
<dbReference type="GO" id="GO:0015833">
    <property type="term" value="P:peptide transport"/>
    <property type="evidence" value="ECO:0007669"/>
    <property type="project" value="InterPro"/>
</dbReference>
<evidence type="ECO:0000256" key="1">
    <source>
        <dbReference type="ARBA" id="ARBA00004651"/>
    </source>
</evidence>
<dbReference type="Pfam" id="PF00005">
    <property type="entry name" value="ABC_tran"/>
    <property type="match status" value="1"/>
</dbReference>
<dbReference type="PANTHER" id="PTHR24221">
    <property type="entry name" value="ATP-BINDING CASSETTE SUB-FAMILY B"/>
    <property type="match status" value="1"/>
</dbReference>
<gene>
    <name evidence="10" type="ORF">GO493_10450</name>
</gene>
<dbReference type="SUPFAM" id="SSF90123">
    <property type="entry name" value="ABC transporter transmembrane region"/>
    <property type="match status" value="1"/>
</dbReference>
<dbReference type="Gene3D" id="3.40.50.300">
    <property type="entry name" value="P-loop containing nucleotide triphosphate hydrolases"/>
    <property type="match status" value="1"/>
</dbReference>
<keyword evidence="4" id="KW-0067">ATP-binding</keyword>
<evidence type="ECO:0000259" key="9">
    <source>
        <dbReference type="PROSITE" id="PS50929"/>
    </source>
</evidence>
<feature type="transmembrane region" description="Helical" evidence="7">
    <location>
        <begin position="156"/>
        <end position="174"/>
    </location>
</feature>
<evidence type="ECO:0000256" key="4">
    <source>
        <dbReference type="ARBA" id="ARBA00022840"/>
    </source>
</evidence>
<reference evidence="10 11" key="1">
    <citation type="submission" date="2019-12" db="EMBL/GenBank/DDBJ databases">
        <title>Chitinophaga sp. strain ysch24 (GDMCC 1.1355), whole genome shotgun sequence.</title>
        <authorList>
            <person name="Zhang X."/>
        </authorList>
    </citation>
    <scope>NUCLEOTIDE SEQUENCE [LARGE SCALE GENOMIC DNA]</scope>
    <source>
        <strain evidence="11">ysch24</strain>
    </source>
</reference>
<feature type="transmembrane region" description="Helical" evidence="7">
    <location>
        <begin position="276"/>
        <end position="297"/>
    </location>
</feature>
<dbReference type="NCBIfam" id="TIGR01194">
    <property type="entry name" value="cyc_pep_trnsptr"/>
    <property type="match status" value="1"/>
</dbReference>
<dbReference type="SUPFAM" id="SSF52540">
    <property type="entry name" value="P-loop containing nucleoside triphosphate hydrolases"/>
    <property type="match status" value="1"/>
</dbReference>
<evidence type="ECO:0000259" key="8">
    <source>
        <dbReference type="PROSITE" id="PS50893"/>
    </source>
</evidence>
<evidence type="ECO:0000256" key="7">
    <source>
        <dbReference type="SAM" id="Phobius"/>
    </source>
</evidence>
<dbReference type="PANTHER" id="PTHR24221:SF654">
    <property type="entry name" value="ATP-BINDING CASSETTE SUB-FAMILY B MEMBER 6"/>
    <property type="match status" value="1"/>
</dbReference>
<dbReference type="InterPro" id="IPR027417">
    <property type="entry name" value="P-loop_NTPase"/>
</dbReference>
<organism evidence="10 11">
    <name type="scientific">Chitinophaga tropicalis</name>
    <dbReference type="NCBI Taxonomy" id="2683588"/>
    <lineage>
        <taxon>Bacteria</taxon>
        <taxon>Pseudomonadati</taxon>
        <taxon>Bacteroidota</taxon>
        <taxon>Chitinophagia</taxon>
        <taxon>Chitinophagales</taxon>
        <taxon>Chitinophagaceae</taxon>
        <taxon>Chitinophaga</taxon>
    </lineage>
</organism>
<keyword evidence="2 7" id="KW-0812">Transmembrane</keyword>
<dbReference type="GO" id="GO:1904680">
    <property type="term" value="F:peptide transmembrane transporter activity"/>
    <property type="evidence" value="ECO:0007669"/>
    <property type="project" value="InterPro"/>
</dbReference>
<dbReference type="RefSeq" id="WP_157306093.1">
    <property type="nucleotide sequence ID" value="NZ_WRXN01000003.1"/>
</dbReference>
<keyword evidence="6 7" id="KW-0472">Membrane</keyword>
<dbReference type="InterPro" id="IPR011527">
    <property type="entry name" value="ABC1_TM_dom"/>
</dbReference>
<dbReference type="GO" id="GO:0034040">
    <property type="term" value="F:ATPase-coupled lipid transmembrane transporter activity"/>
    <property type="evidence" value="ECO:0007669"/>
    <property type="project" value="TreeGrafter"/>
</dbReference>
<dbReference type="EMBL" id="WRXN01000003">
    <property type="protein sequence ID" value="MVT08682.1"/>
    <property type="molecule type" value="Genomic_DNA"/>
</dbReference>
<comment type="caution">
    <text evidence="10">The sequence shown here is derived from an EMBL/GenBank/DDBJ whole genome shotgun (WGS) entry which is preliminary data.</text>
</comment>
<dbReference type="InterPro" id="IPR003593">
    <property type="entry name" value="AAA+_ATPase"/>
</dbReference>
<feature type="domain" description="ABC transmembrane type-1" evidence="9">
    <location>
        <begin position="23"/>
        <end position="299"/>
    </location>
</feature>
<feature type="transmembrane region" description="Helical" evidence="7">
    <location>
        <begin position="20"/>
        <end position="38"/>
    </location>
</feature>
<dbReference type="Gene3D" id="1.20.1560.10">
    <property type="entry name" value="ABC transporter type 1, transmembrane domain"/>
    <property type="match status" value="1"/>
</dbReference>
<feature type="transmembrane region" description="Helical" evidence="7">
    <location>
        <begin position="249"/>
        <end position="270"/>
    </location>
</feature>
<evidence type="ECO:0000313" key="11">
    <source>
        <dbReference type="Proteomes" id="UP000461730"/>
    </source>
</evidence>
<dbReference type="PROSITE" id="PS50893">
    <property type="entry name" value="ABC_TRANSPORTER_2"/>
    <property type="match status" value="1"/>
</dbReference>
<accession>A0A7K1U2U2</accession>
<dbReference type="InterPro" id="IPR003439">
    <property type="entry name" value="ABC_transporter-like_ATP-bd"/>
</dbReference>
<protein>
    <submittedName>
        <fullName evidence="10">Cyclic peptide export ABC transporter</fullName>
    </submittedName>
</protein>
<evidence type="ECO:0000256" key="6">
    <source>
        <dbReference type="ARBA" id="ARBA00023136"/>
    </source>
</evidence>
<dbReference type="Proteomes" id="UP000461730">
    <property type="component" value="Unassembled WGS sequence"/>
</dbReference>
<dbReference type="GO" id="GO:0005524">
    <property type="term" value="F:ATP binding"/>
    <property type="evidence" value="ECO:0007669"/>
    <property type="project" value="UniProtKB-KW"/>
</dbReference>
<keyword evidence="3" id="KW-0547">Nucleotide-binding</keyword>
<dbReference type="InterPro" id="IPR036640">
    <property type="entry name" value="ABC1_TM_sf"/>
</dbReference>
<dbReference type="GO" id="GO:0016887">
    <property type="term" value="F:ATP hydrolysis activity"/>
    <property type="evidence" value="ECO:0007669"/>
    <property type="project" value="InterPro"/>
</dbReference>
<evidence type="ECO:0000313" key="10">
    <source>
        <dbReference type="EMBL" id="MVT08682.1"/>
    </source>
</evidence>
<evidence type="ECO:0000256" key="5">
    <source>
        <dbReference type="ARBA" id="ARBA00022989"/>
    </source>
</evidence>
<dbReference type="AlphaFoldDB" id="A0A7K1U2U2"/>